<evidence type="ECO:0000313" key="2">
    <source>
        <dbReference type="EMBL" id="GBN74598.1"/>
    </source>
</evidence>
<reference evidence="2 3" key="1">
    <citation type="journal article" date="2019" name="Sci. Rep.">
        <title>Orb-weaving spider Araneus ventricosus genome elucidates the spidroin gene catalogue.</title>
        <authorList>
            <person name="Kono N."/>
            <person name="Nakamura H."/>
            <person name="Ohtoshi R."/>
            <person name="Moran D.A.P."/>
            <person name="Shinohara A."/>
            <person name="Yoshida Y."/>
            <person name="Fujiwara M."/>
            <person name="Mori M."/>
            <person name="Tomita M."/>
            <person name="Arakawa K."/>
        </authorList>
    </citation>
    <scope>NUCLEOTIDE SEQUENCE [LARGE SCALE GENOMIC DNA]</scope>
</reference>
<feature type="region of interest" description="Disordered" evidence="1">
    <location>
        <begin position="61"/>
        <end position="91"/>
    </location>
</feature>
<protein>
    <submittedName>
        <fullName evidence="2">Uncharacterized protein</fullName>
    </submittedName>
</protein>
<dbReference type="Proteomes" id="UP000499080">
    <property type="component" value="Unassembled WGS sequence"/>
</dbReference>
<comment type="caution">
    <text evidence="2">The sequence shown here is derived from an EMBL/GenBank/DDBJ whole genome shotgun (WGS) entry which is preliminary data.</text>
</comment>
<dbReference type="OrthoDB" id="1099063at2759"/>
<keyword evidence="3" id="KW-1185">Reference proteome</keyword>
<proteinExistence type="predicted"/>
<name>A0A4Y2RFL6_ARAVE</name>
<sequence>MQHEGYFGTDLIIVRHGQMTRTTPGLAHPLSKLPHHTDGRTFGHYVLFTVQQSPYTGDLQRNRVSNLEPSGPKAETLSLGHRGPVKKKKRL</sequence>
<dbReference type="AlphaFoldDB" id="A0A4Y2RFL6"/>
<evidence type="ECO:0000313" key="3">
    <source>
        <dbReference type="Proteomes" id="UP000499080"/>
    </source>
</evidence>
<accession>A0A4Y2RFL6</accession>
<dbReference type="EMBL" id="BGPR01016938">
    <property type="protein sequence ID" value="GBN74598.1"/>
    <property type="molecule type" value="Genomic_DNA"/>
</dbReference>
<evidence type="ECO:0000256" key="1">
    <source>
        <dbReference type="SAM" id="MobiDB-lite"/>
    </source>
</evidence>
<organism evidence="2 3">
    <name type="scientific">Araneus ventricosus</name>
    <name type="common">Orbweaver spider</name>
    <name type="synonym">Epeira ventricosa</name>
    <dbReference type="NCBI Taxonomy" id="182803"/>
    <lineage>
        <taxon>Eukaryota</taxon>
        <taxon>Metazoa</taxon>
        <taxon>Ecdysozoa</taxon>
        <taxon>Arthropoda</taxon>
        <taxon>Chelicerata</taxon>
        <taxon>Arachnida</taxon>
        <taxon>Araneae</taxon>
        <taxon>Araneomorphae</taxon>
        <taxon>Entelegynae</taxon>
        <taxon>Araneoidea</taxon>
        <taxon>Araneidae</taxon>
        <taxon>Araneus</taxon>
    </lineage>
</organism>
<gene>
    <name evidence="2" type="ORF">AVEN_47142_1</name>
</gene>